<organism evidence="4 5">
    <name type="scientific">Deinococcus arcticus</name>
    <dbReference type="NCBI Taxonomy" id="2136176"/>
    <lineage>
        <taxon>Bacteria</taxon>
        <taxon>Thermotogati</taxon>
        <taxon>Deinococcota</taxon>
        <taxon>Deinococci</taxon>
        <taxon>Deinococcales</taxon>
        <taxon>Deinococcaceae</taxon>
        <taxon>Deinococcus</taxon>
    </lineage>
</organism>
<dbReference type="InterPro" id="IPR052344">
    <property type="entry name" value="Transposase-related"/>
</dbReference>
<accession>A0A2T3W5Z2</accession>
<gene>
    <name evidence="4" type="ORF">C8263_13440</name>
</gene>
<dbReference type="AlphaFoldDB" id="A0A2T3W5Z2"/>
<dbReference type="EMBL" id="PYSV01000013">
    <property type="protein sequence ID" value="PTA67301.1"/>
    <property type="molecule type" value="Genomic_DNA"/>
</dbReference>
<dbReference type="RefSeq" id="WP_107138647.1">
    <property type="nucleotide sequence ID" value="NZ_PYSV01000013.1"/>
</dbReference>
<feature type="region of interest" description="Disordered" evidence="1">
    <location>
        <begin position="31"/>
        <end position="75"/>
    </location>
</feature>
<evidence type="ECO:0000259" key="3">
    <source>
        <dbReference type="Pfam" id="PF20042"/>
    </source>
</evidence>
<feature type="domain" description="DUF6444" evidence="3">
    <location>
        <begin position="12"/>
        <end position="70"/>
    </location>
</feature>
<evidence type="ECO:0000256" key="1">
    <source>
        <dbReference type="SAM" id="MobiDB-lite"/>
    </source>
</evidence>
<evidence type="ECO:0000259" key="2">
    <source>
        <dbReference type="Pfam" id="PF03050"/>
    </source>
</evidence>
<sequence length="457" mass="50734">MSEDACPNCKKLEAQLANVLAELQDIKARLGLNSTTSHQPPSQDKPWTPKSERQKTGRSSGAQPGHKGKTLKMVEHPDEVVTLPVTGHCGCGQAWDTVTVSDELARQVLDLPEIRLHAVEYRAQVKICPTCHRREQAAFPAHVPGQVQYGPQIHGLAVFLNTVHFVPLKRTAHILQAICGASLSDGTIALSLNVAAERLAAFETELKTALLKEPVLHADETGSKVNGTLAWMHVVSCRQLTLYGHHEQRGYAALKDMDVLPRFQGTLMHDAWNSYFQLSAQHALCNAHLLREWRNLDEVHGQTWAGELRSAMQLVYHENKAGTLTAEGRAAFLGTFDALVQAGLDANPAAEPIAGQRGRAKQTRGRNLALRCQRHRDKVLRFLHDKQVPFDNNQAERDIRMACVKRKVSGGFRSAEGGMSFCRIRSYTSTLHKQGMNIWQGLVSIFRNDVLMPNFSH</sequence>
<proteinExistence type="predicted"/>
<comment type="caution">
    <text evidence="4">The sequence shown here is derived from an EMBL/GenBank/DDBJ whole genome shotgun (WGS) entry which is preliminary data.</text>
</comment>
<dbReference type="InterPro" id="IPR004291">
    <property type="entry name" value="Transposase_IS66_central"/>
</dbReference>
<reference evidence="4 5" key="1">
    <citation type="submission" date="2018-03" db="EMBL/GenBank/DDBJ databases">
        <title>Draft genome of Deinococcus sp. OD32.</title>
        <authorList>
            <person name="Wang X.-P."/>
            <person name="Du Z.-J."/>
        </authorList>
    </citation>
    <scope>NUCLEOTIDE SEQUENCE [LARGE SCALE GENOMIC DNA]</scope>
    <source>
        <strain evidence="4 5">OD32</strain>
    </source>
</reference>
<evidence type="ECO:0000313" key="4">
    <source>
        <dbReference type="EMBL" id="PTA67301.1"/>
    </source>
</evidence>
<feature type="compositionally biased region" description="Polar residues" evidence="1">
    <location>
        <begin position="32"/>
        <end position="42"/>
    </location>
</feature>
<dbReference type="NCBIfam" id="NF033517">
    <property type="entry name" value="transpos_IS66"/>
    <property type="match status" value="1"/>
</dbReference>
<feature type="domain" description="Transposase IS66 central" evidence="2">
    <location>
        <begin position="147"/>
        <end position="419"/>
    </location>
</feature>
<protein>
    <submittedName>
        <fullName evidence="4">IS66 family transposase</fullName>
    </submittedName>
</protein>
<dbReference type="PANTHER" id="PTHR33678:SF1">
    <property type="entry name" value="BLL1576 PROTEIN"/>
    <property type="match status" value="1"/>
</dbReference>
<dbReference type="Pfam" id="PF03050">
    <property type="entry name" value="DDE_Tnp_IS66"/>
    <property type="match status" value="1"/>
</dbReference>
<evidence type="ECO:0000313" key="5">
    <source>
        <dbReference type="Proteomes" id="UP000240317"/>
    </source>
</evidence>
<name>A0A2T3W5Z2_9DEIO</name>
<dbReference type="Proteomes" id="UP000240317">
    <property type="component" value="Unassembled WGS sequence"/>
</dbReference>
<dbReference type="OrthoDB" id="62356at2"/>
<dbReference type="PANTHER" id="PTHR33678">
    <property type="entry name" value="BLL1576 PROTEIN"/>
    <property type="match status" value="1"/>
</dbReference>
<dbReference type="Pfam" id="PF20042">
    <property type="entry name" value="DUF6444"/>
    <property type="match status" value="1"/>
</dbReference>
<dbReference type="InterPro" id="IPR045618">
    <property type="entry name" value="DUF6444"/>
</dbReference>
<keyword evidence="5" id="KW-1185">Reference proteome</keyword>